<name>A0A4R6UHX7_9GAMM</name>
<comment type="caution">
    <text evidence="1">The sequence shown here is derived from an EMBL/GenBank/DDBJ whole genome shotgun (WGS) entry which is preliminary data.</text>
</comment>
<sequence>MMISTVTSKANHQRECSETTMYTAVPLPNMRNAGSYNILISVGKEIIHNLSSRASSLAYASAEPVN</sequence>
<gene>
    <name evidence="1" type="ORF">EV696_1225</name>
</gene>
<dbReference type="Proteomes" id="UP000295375">
    <property type="component" value="Unassembled WGS sequence"/>
</dbReference>
<organism evidence="1 2">
    <name type="scientific">Permianibacter aggregans</name>
    <dbReference type="NCBI Taxonomy" id="1510150"/>
    <lineage>
        <taxon>Bacteria</taxon>
        <taxon>Pseudomonadati</taxon>
        <taxon>Pseudomonadota</taxon>
        <taxon>Gammaproteobacteria</taxon>
        <taxon>Pseudomonadales</taxon>
        <taxon>Pseudomonadaceae</taxon>
        <taxon>Permianibacter</taxon>
    </lineage>
</organism>
<proteinExistence type="predicted"/>
<dbReference type="EMBL" id="SNYM01000022">
    <property type="protein sequence ID" value="TDQ44949.1"/>
    <property type="molecule type" value="Genomic_DNA"/>
</dbReference>
<evidence type="ECO:0000313" key="2">
    <source>
        <dbReference type="Proteomes" id="UP000295375"/>
    </source>
</evidence>
<dbReference type="AlphaFoldDB" id="A0A4R6UHX7"/>
<evidence type="ECO:0000313" key="1">
    <source>
        <dbReference type="EMBL" id="TDQ44949.1"/>
    </source>
</evidence>
<accession>A0A4R6UHX7</accession>
<keyword evidence="2" id="KW-1185">Reference proteome</keyword>
<protein>
    <submittedName>
        <fullName evidence="1">Uncharacterized protein</fullName>
    </submittedName>
</protein>
<reference evidence="1 2" key="1">
    <citation type="submission" date="2019-03" db="EMBL/GenBank/DDBJ databases">
        <title>Genomic Encyclopedia of Type Strains, Phase IV (KMG-IV): sequencing the most valuable type-strain genomes for metagenomic binning, comparative biology and taxonomic classification.</title>
        <authorList>
            <person name="Goeker M."/>
        </authorList>
    </citation>
    <scope>NUCLEOTIDE SEQUENCE [LARGE SCALE GENOMIC DNA]</scope>
    <source>
        <strain evidence="1 2">DSM 103792</strain>
    </source>
</reference>